<proteinExistence type="predicted"/>
<dbReference type="GO" id="GO:0006508">
    <property type="term" value="P:proteolysis"/>
    <property type="evidence" value="ECO:0007669"/>
    <property type="project" value="UniProtKB-KW"/>
</dbReference>
<keyword evidence="6" id="KW-1185">Reference proteome</keyword>
<accession>A0A211ZKZ7</accession>
<evidence type="ECO:0000313" key="6">
    <source>
        <dbReference type="Proteomes" id="UP000196655"/>
    </source>
</evidence>
<dbReference type="Proteomes" id="UP000196655">
    <property type="component" value="Unassembled WGS sequence"/>
</dbReference>
<evidence type="ECO:0000256" key="1">
    <source>
        <dbReference type="ARBA" id="ARBA00022670"/>
    </source>
</evidence>
<keyword evidence="1" id="KW-0645">Protease</keyword>
<evidence type="ECO:0000256" key="2">
    <source>
        <dbReference type="ARBA" id="ARBA00022723"/>
    </source>
</evidence>
<dbReference type="Pfam" id="PF01546">
    <property type="entry name" value="Peptidase_M20"/>
    <property type="match status" value="1"/>
</dbReference>
<comment type="caution">
    <text evidence="5">The sequence shown here is derived from an EMBL/GenBank/DDBJ whole genome shotgun (WGS) entry which is preliminary data.</text>
</comment>
<evidence type="ECO:0000259" key="4">
    <source>
        <dbReference type="Pfam" id="PF07687"/>
    </source>
</evidence>
<dbReference type="STRING" id="1122125.GCA_000423185_03512"/>
<sequence>MTRDAAIAGAARYFDEGGFRADLDRRIGIRTESQAADRAPLLDYLQREIGPSLARLGFDLHLVANPAAPDAPALIARRQEGDGLPGVLCYGHGDVVLGEPARWRSGLDPWRITVEGDRWYGRGTADNKGQHSINIAAVEQVLQARGGRLGFNMAFLVETSEEIGSPGLDEICAANRDLLAADVLIASDGPRLDAGRPMIALGTRGVINFDLRLTLREGSHHSGNWGGLLPNPATILANAVAALVDARGAIRIPGLRPPPVPDSVRRALADVAIARDAEGAKLAEGWGEPGLSPAERVFGWNTLEVLAFTAGTPDAPQNAIPPSARVHCQLRFVVGTDVSDLPGTVGAYLESQGFRGIEVSESGTPMLATRLDPDDAWARWAAGSIAATTGAAPMVLPNVGGSLPNEVFAGTLGLATVWVPHSYGGCRQHGPDEHLLAPLAREGLQMMTGLFWDLGESGAAVARSRQAG</sequence>
<dbReference type="PANTHER" id="PTHR43270:SF12">
    <property type="entry name" value="SUCCINYL-DIAMINOPIMELATE DESUCCINYLASE"/>
    <property type="match status" value="1"/>
</dbReference>
<dbReference type="AlphaFoldDB" id="A0A211ZKZ7"/>
<dbReference type="InterPro" id="IPR002933">
    <property type="entry name" value="Peptidase_M20"/>
</dbReference>
<dbReference type="GO" id="GO:0046872">
    <property type="term" value="F:metal ion binding"/>
    <property type="evidence" value="ECO:0007669"/>
    <property type="project" value="UniProtKB-KW"/>
</dbReference>
<evidence type="ECO:0000313" key="5">
    <source>
        <dbReference type="EMBL" id="OWJ65953.1"/>
    </source>
</evidence>
<dbReference type="InterPro" id="IPR051458">
    <property type="entry name" value="Cyt/Met_Dipeptidase"/>
</dbReference>
<organism evidence="5 6">
    <name type="scientific">Inquilinus limosus</name>
    <dbReference type="NCBI Taxonomy" id="171674"/>
    <lineage>
        <taxon>Bacteria</taxon>
        <taxon>Pseudomonadati</taxon>
        <taxon>Pseudomonadota</taxon>
        <taxon>Alphaproteobacteria</taxon>
        <taxon>Rhodospirillales</taxon>
        <taxon>Rhodospirillaceae</taxon>
        <taxon>Inquilinus</taxon>
    </lineage>
</organism>
<dbReference type="GO" id="GO:0008233">
    <property type="term" value="F:peptidase activity"/>
    <property type="evidence" value="ECO:0007669"/>
    <property type="project" value="UniProtKB-KW"/>
</dbReference>
<keyword evidence="2" id="KW-0479">Metal-binding</keyword>
<dbReference type="Pfam" id="PF07687">
    <property type="entry name" value="M20_dimer"/>
    <property type="match status" value="1"/>
</dbReference>
<dbReference type="InterPro" id="IPR011650">
    <property type="entry name" value="Peptidase_M20_dimer"/>
</dbReference>
<dbReference type="Gene3D" id="3.40.630.10">
    <property type="entry name" value="Zn peptidases"/>
    <property type="match status" value="1"/>
</dbReference>
<dbReference type="RefSeq" id="WP_088152241.1">
    <property type="nucleotide sequence ID" value="NZ_NHON01000030.1"/>
</dbReference>
<evidence type="ECO:0000256" key="3">
    <source>
        <dbReference type="ARBA" id="ARBA00022801"/>
    </source>
</evidence>
<feature type="domain" description="Peptidase M20 dimerisation" evidence="4">
    <location>
        <begin position="202"/>
        <end position="351"/>
    </location>
</feature>
<dbReference type="SUPFAM" id="SSF53187">
    <property type="entry name" value="Zn-dependent exopeptidases"/>
    <property type="match status" value="1"/>
</dbReference>
<keyword evidence="3" id="KW-0378">Hydrolase</keyword>
<dbReference type="NCBIfam" id="NF005478">
    <property type="entry name" value="PRK07079.1"/>
    <property type="match status" value="1"/>
</dbReference>
<reference evidence="6" key="1">
    <citation type="submission" date="2017-05" db="EMBL/GenBank/DDBJ databases">
        <authorList>
            <person name="Macchi M."/>
            <person name="Festa S."/>
            <person name="Coppotelli B.M."/>
            <person name="Morelli I.S."/>
        </authorList>
    </citation>
    <scope>NUCLEOTIDE SEQUENCE [LARGE SCALE GENOMIC DNA]</scope>
    <source>
        <strain evidence="6">I</strain>
    </source>
</reference>
<protein>
    <recommendedName>
        <fullName evidence="4">Peptidase M20 dimerisation domain-containing protein</fullName>
    </recommendedName>
</protein>
<gene>
    <name evidence="5" type="ORF">BWR60_17185</name>
</gene>
<dbReference type="PANTHER" id="PTHR43270">
    <property type="entry name" value="BETA-ALA-HIS DIPEPTIDASE"/>
    <property type="match status" value="1"/>
</dbReference>
<dbReference type="EMBL" id="NHON01000030">
    <property type="protein sequence ID" value="OWJ65953.1"/>
    <property type="molecule type" value="Genomic_DNA"/>
</dbReference>
<dbReference type="OrthoDB" id="9761532at2"/>
<dbReference type="Gene3D" id="3.30.70.360">
    <property type="match status" value="1"/>
</dbReference>
<name>A0A211ZKZ7_9PROT</name>